<gene>
    <name evidence="1" type="ORF">H0A72_15975</name>
</gene>
<dbReference type="GO" id="GO:0008704">
    <property type="term" value="F:5-carboxymethyl-2-hydroxymuconate delta-isomerase activity"/>
    <property type="evidence" value="ECO:0007669"/>
    <property type="project" value="InterPro"/>
</dbReference>
<organism evidence="1 2">
    <name type="scientific">Parapusillimonas granuli</name>
    <dbReference type="NCBI Taxonomy" id="380911"/>
    <lineage>
        <taxon>Bacteria</taxon>
        <taxon>Pseudomonadati</taxon>
        <taxon>Pseudomonadota</taxon>
        <taxon>Betaproteobacteria</taxon>
        <taxon>Burkholderiales</taxon>
        <taxon>Alcaligenaceae</taxon>
        <taxon>Parapusillimonas</taxon>
    </lineage>
</organism>
<dbReference type="CDD" id="cd00580">
    <property type="entry name" value="CHMI"/>
    <property type="match status" value="1"/>
</dbReference>
<comment type="caution">
    <text evidence="1">The sequence shown here is derived from an EMBL/GenBank/DDBJ whole genome shotgun (WGS) entry which is preliminary data.</text>
</comment>
<dbReference type="SUPFAM" id="SSF55331">
    <property type="entry name" value="Tautomerase/MIF"/>
    <property type="match status" value="1"/>
</dbReference>
<keyword evidence="1" id="KW-0413">Isomerase</keyword>
<dbReference type="Gene3D" id="3.30.429.10">
    <property type="entry name" value="Macrophage Migration Inhibitory Factor"/>
    <property type="match status" value="1"/>
</dbReference>
<evidence type="ECO:0000313" key="2">
    <source>
        <dbReference type="Proteomes" id="UP000559809"/>
    </source>
</evidence>
<dbReference type="AlphaFoldDB" id="A0A853G3M3"/>
<dbReference type="InterPro" id="IPR004220">
    <property type="entry name" value="5-COMe_2-OHmuconate_Isoase"/>
</dbReference>
<dbReference type="Proteomes" id="UP000559809">
    <property type="component" value="Unassembled WGS sequence"/>
</dbReference>
<dbReference type="PANTHER" id="PTHR37950">
    <property type="entry name" value="4-HYDROXYPHENYLACETATE CATABOLISM PROTEIN"/>
    <property type="match status" value="1"/>
</dbReference>
<dbReference type="Pfam" id="PF02962">
    <property type="entry name" value="CHMI"/>
    <property type="match status" value="1"/>
</dbReference>
<dbReference type="RefSeq" id="WP_180157110.1">
    <property type="nucleotide sequence ID" value="NZ_JACCEM010000008.1"/>
</dbReference>
<proteinExistence type="predicted"/>
<sequence>MPHIWVEYSANLSDALNVPRLLQTVQDAVIDDGSIFPFAGARTRAVPVENYLIVDGHPDNGFVHVLVKIGPGRSDAEKSALGERVFGALGDYLDPLMAQRPLGISLQIEEAHPQFNYKLNNYRDYLKARAGQRSDDA</sequence>
<dbReference type="PANTHER" id="PTHR37950:SF1">
    <property type="entry name" value="4-HYDROXYPHENYLACETATE CATABOLISM PROTEIN"/>
    <property type="match status" value="1"/>
</dbReference>
<name>A0A853G3M3_9BURK</name>
<reference evidence="1 2" key="1">
    <citation type="submission" date="2020-07" db="EMBL/GenBank/DDBJ databases">
        <title>Taxonomic revisions and descriptions of new bacterial species based on genomic comparisons in the high-G+C-content subgroup of the family Alcaligenaceae.</title>
        <authorList>
            <person name="Szabo A."/>
            <person name="Felfoldi T."/>
        </authorList>
    </citation>
    <scope>NUCLEOTIDE SEQUENCE [LARGE SCALE GENOMIC DNA]</scope>
    <source>
        <strain evidence="1 2">LMG 24012</strain>
    </source>
</reference>
<dbReference type="EMBL" id="JACCEM010000008">
    <property type="protein sequence ID" value="NYT50817.1"/>
    <property type="molecule type" value="Genomic_DNA"/>
</dbReference>
<evidence type="ECO:0000313" key="1">
    <source>
        <dbReference type="EMBL" id="NYT50817.1"/>
    </source>
</evidence>
<keyword evidence="2" id="KW-1185">Reference proteome</keyword>
<dbReference type="InterPro" id="IPR014347">
    <property type="entry name" value="Tautomerase/MIF_sf"/>
</dbReference>
<protein>
    <submittedName>
        <fullName evidence="1">5-carboxymethyl-2-hydroxymuconate Delta-isomerase</fullName>
    </submittedName>
</protein>
<accession>A0A853G3M3</accession>